<evidence type="ECO:0000313" key="3">
    <source>
        <dbReference type="Proteomes" id="UP000799424"/>
    </source>
</evidence>
<dbReference type="EMBL" id="MU006216">
    <property type="protein sequence ID" value="KAF2833543.1"/>
    <property type="molecule type" value="Genomic_DNA"/>
</dbReference>
<dbReference type="InterPro" id="IPR057678">
    <property type="entry name" value="DUF7918"/>
</dbReference>
<dbReference type="OrthoDB" id="3364132at2759"/>
<evidence type="ECO:0000313" key="2">
    <source>
        <dbReference type="EMBL" id="KAF2833543.1"/>
    </source>
</evidence>
<gene>
    <name evidence="2" type="ORF">CC86DRAFT_461884</name>
</gene>
<accession>A0A6A7AK82</accession>
<reference evidence="2" key="1">
    <citation type="journal article" date="2020" name="Stud. Mycol.">
        <title>101 Dothideomycetes genomes: a test case for predicting lifestyles and emergence of pathogens.</title>
        <authorList>
            <person name="Haridas S."/>
            <person name="Albert R."/>
            <person name="Binder M."/>
            <person name="Bloem J."/>
            <person name="Labutti K."/>
            <person name="Salamov A."/>
            <person name="Andreopoulos B."/>
            <person name="Baker S."/>
            <person name="Barry K."/>
            <person name="Bills G."/>
            <person name="Bluhm B."/>
            <person name="Cannon C."/>
            <person name="Castanera R."/>
            <person name="Culley D."/>
            <person name="Daum C."/>
            <person name="Ezra D."/>
            <person name="Gonzalez J."/>
            <person name="Henrissat B."/>
            <person name="Kuo A."/>
            <person name="Liang C."/>
            <person name="Lipzen A."/>
            <person name="Lutzoni F."/>
            <person name="Magnuson J."/>
            <person name="Mondo S."/>
            <person name="Nolan M."/>
            <person name="Ohm R."/>
            <person name="Pangilinan J."/>
            <person name="Park H.-J."/>
            <person name="Ramirez L."/>
            <person name="Alfaro M."/>
            <person name="Sun H."/>
            <person name="Tritt A."/>
            <person name="Yoshinaga Y."/>
            <person name="Zwiers L.-H."/>
            <person name="Turgeon B."/>
            <person name="Goodwin S."/>
            <person name="Spatafora J."/>
            <person name="Crous P."/>
            <person name="Grigoriev I."/>
        </authorList>
    </citation>
    <scope>NUCLEOTIDE SEQUENCE</scope>
    <source>
        <strain evidence="2">CBS 113818</strain>
    </source>
</reference>
<organism evidence="2 3">
    <name type="scientific">Ophiobolus disseminans</name>
    <dbReference type="NCBI Taxonomy" id="1469910"/>
    <lineage>
        <taxon>Eukaryota</taxon>
        <taxon>Fungi</taxon>
        <taxon>Dikarya</taxon>
        <taxon>Ascomycota</taxon>
        <taxon>Pezizomycotina</taxon>
        <taxon>Dothideomycetes</taxon>
        <taxon>Pleosporomycetidae</taxon>
        <taxon>Pleosporales</taxon>
        <taxon>Pleosporineae</taxon>
        <taxon>Phaeosphaeriaceae</taxon>
        <taxon>Ophiobolus</taxon>
    </lineage>
</organism>
<feature type="domain" description="DUF7918" evidence="1">
    <location>
        <begin position="1"/>
        <end position="98"/>
    </location>
</feature>
<proteinExistence type="predicted"/>
<name>A0A6A7AK82_9PLEO</name>
<dbReference type="Proteomes" id="UP000799424">
    <property type="component" value="Unassembled WGS sequence"/>
</dbReference>
<dbReference type="Pfam" id="PF25534">
    <property type="entry name" value="DUF7918"/>
    <property type="match status" value="1"/>
</dbReference>
<dbReference type="AlphaFoldDB" id="A0A6A7AK82"/>
<keyword evidence="3" id="KW-1185">Reference proteome</keyword>
<sequence>MEQAFRFSELVRDETTGTIDTSLVRQLAASGQIMVPFHMIHNERRKVVQNRFPVLRDYDTVPEKAMKGSAVSHTAGLDPLKPVPRSPWWDCEYVYATLKSLTIIPRTPSPEPLENRPTNSLSPNELAQLVNRYRIGERLG</sequence>
<protein>
    <recommendedName>
        <fullName evidence="1">DUF7918 domain-containing protein</fullName>
    </recommendedName>
</protein>
<evidence type="ECO:0000259" key="1">
    <source>
        <dbReference type="Pfam" id="PF25534"/>
    </source>
</evidence>